<sequence length="96" mass="10151">MTAEAHHVPAPSRRLPSIRSQIALLVLACALPTVIGFGAVVAQFYQRERDTLMEDTGQAARLVAAAIDRDLLQGESAARALAGSPSLQSGDLEALR</sequence>
<evidence type="ECO:0000313" key="3">
    <source>
        <dbReference type="Proteomes" id="UP000484875"/>
    </source>
</evidence>
<evidence type="ECO:0000256" key="1">
    <source>
        <dbReference type="SAM" id="Phobius"/>
    </source>
</evidence>
<organism evidence="2 3">
    <name type="scientific">Duganella vulcania</name>
    <dbReference type="NCBI Taxonomy" id="2692166"/>
    <lineage>
        <taxon>Bacteria</taxon>
        <taxon>Pseudomonadati</taxon>
        <taxon>Pseudomonadota</taxon>
        <taxon>Betaproteobacteria</taxon>
        <taxon>Burkholderiales</taxon>
        <taxon>Oxalobacteraceae</taxon>
        <taxon>Telluria group</taxon>
        <taxon>Duganella</taxon>
    </lineage>
</organism>
<dbReference type="AlphaFoldDB" id="A0A845HR06"/>
<feature type="transmembrane region" description="Helical" evidence="1">
    <location>
        <begin position="22"/>
        <end position="45"/>
    </location>
</feature>
<evidence type="ECO:0008006" key="4">
    <source>
        <dbReference type="Google" id="ProtNLM"/>
    </source>
</evidence>
<feature type="non-terminal residue" evidence="2">
    <location>
        <position position="96"/>
    </location>
</feature>
<keyword evidence="1" id="KW-0472">Membrane</keyword>
<keyword evidence="3" id="KW-1185">Reference proteome</keyword>
<accession>A0A845HR06</accession>
<dbReference type="Proteomes" id="UP000484875">
    <property type="component" value="Unassembled WGS sequence"/>
</dbReference>
<keyword evidence="1" id="KW-0812">Transmembrane</keyword>
<comment type="caution">
    <text evidence="2">The sequence shown here is derived from an EMBL/GenBank/DDBJ whole genome shotgun (WGS) entry which is preliminary data.</text>
</comment>
<proteinExistence type="predicted"/>
<dbReference type="EMBL" id="WWCV01000135">
    <property type="protein sequence ID" value="MYN21127.1"/>
    <property type="molecule type" value="Genomic_DNA"/>
</dbReference>
<reference evidence="2 3" key="1">
    <citation type="submission" date="2019-12" db="EMBL/GenBank/DDBJ databases">
        <title>Novel species isolated from a subtropical stream in China.</title>
        <authorList>
            <person name="Lu H."/>
        </authorList>
    </citation>
    <scope>NUCLEOTIDE SEQUENCE [LARGE SCALE GENOMIC DNA]</scope>
    <source>
        <strain evidence="2 3">FT107W</strain>
    </source>
</reference>
<gene>
    <name evidence="2" type="ORF">GTP81_30770</name>
</gene>
<evidence type="ECO:0000313" key="2">
    <source>
        <dbReference type="EMBL" id="MYN21127.1"/>
    </source>
</evidence>
<keyword evidence="1" id="KW-1133">Transmembrane helix</keyword>
<name>A0A845HR06_9BURK</name>
<protein>
    <recommendedName>
        <fullName evidence="4">Hybrid sensor histidine kinase/response regulator</fullName>
    </recommendedName>
</protein>